<dbReference type="PATRIC" id="fig|796944.3.peg.855"/>
<evidence type="ECO:0000313" key="2">
    <source>
        <dbReference type="Proteomes" id="UP000003527"/>
    </source>
</evidence>
<dbReference type="Proteomes" id="UP000003527">
    <property type="component" value="Unassembled WGS sequence"/>
</dbReference>
<reference evidence="1 2" key="1">
    <citation type="submission" date="2011-08" db="EMBL/GenBank/DDBJ databases">
        <title>The Genome Sequence of Oribacterium sp. ACB7.</title>
        <authorList>
            <consortium name="The Broad Institute Genome Sequencing Platform"/>
            <person name="Earl A."/>
            <person name="Ward D."/>
            <person name="Feldgarden M."/>
            <person name="Gevers D."/>
            <person name="Sizova M."/>
            <person name="Hazen A."/>
            <person name="Epstein S."/>
            <person name="Young S.K."/>
            <person name="Zeng Q."/>
            <person name="Gargeya S."/>
            <person name="Fitzgerald M."/>
            <person name="Haas B."/>
            <person name="Abouelleil A."/>
            <person name="Alvarado L."/>
            <person name="Arachchi H.M."/>
            <person name="Berlin A."/>
            <person name="Brown A."/>
            <person name="Chapman S.B."/>
            <person name="Chen Z."/>
            <person name="Dunbar C."/>
            <person name="Freedman E."/>
            <person name="Gearin G."/>
            <person name="Gellesch M."/>
            <person name="Goldberg J."/>
            <person name="Griggs A."/>
            <person name="Gujja S."/>
            <person name="Heiman D."/>
            <person name="Howarth C."/>
            <person name="Larson L."/>
            <person name="Lui A."/>
            <person name="MacDonald P.J.P."/>
            <person name="Montmayeur A."/>
            <person name="Murphy C."/>
            <person name="Neiman D."/>
            <person name="Pearson M."/>
            <person name="Priest M."/>
            <person name="Roberts A."/>
            <person name="Saif S."/>
            <person name="Shea T."/>
            <person name="Shenoy N."/>
            <person name="Sisk P."/>
            <person name="Stolte C."/>
            <person name="Sykes S."/>
            <person name="Wortman J."/>
            <person name="Nusbaum C."/>
            <person name="Birren B."/>
        </authorList>
    </citation>
    <scope>NUCLEOTIDE SEQUENCE [LARGE SCALE GENOMIC DNA]</scope>
    <source>
        <strain evidence="1 2">ACB7</strain>
    </source>
</reference>
<sequence length="96" mass="11314">MEYRKREVAETEAIGRMELARQMESVGRTELAGKTKRNKRIERKNTEPMKQCGKYSTILSHPYPFPLCRQRVDLSHRAVQFFSFAALKGYEEMIEE</sequence>
<dbReference type="RefSeq" id="WP_009536087.1">
    <property type="nucleotide sequence ID" value="NZ_JH414504.1"/>
</dbReference>
<evidence type="ECO:0000313" key="1">
    <source>
        <dbReference type="EMBL" id="EHL12943.1"/>
    </source>
</evidence>
<gene>
    <name evidence="1" type="ORF">HMPREF9624_00145</name>
</gene>
<keyword evidence="2" id="KW-1185">Reference proteome</keyword>
<protein>
    <submittedName>
        <fullName evidence="1">Uncharacterized protein</fullName>
    </submittedName>
</protein>
<dbReference type="EMBL" id="AFZD01000012">
    <property type="protein sequence ID" value="EHL12943.1"/>
    <property type="molecule type" value="Genomic_DNA"/>
</dbReference>
<name>G9WTB1_9FIRM</name>
<accession>G9WTB1</accession>
<organism evidence="1 2">
    <name type="scientific">Oribacterium asaccharolyticum ACB7</name>
    <dbReference type="NCBI Taxonomy" id="796944"/>
    <lineage>
        <taxon>Bacteria</taxon>
        <taxon>Bacillati</taxon>
        <taxon>Bacillota</taxon>
        <taxon>Clostridia</taxon>
        <taxon>Lachnospirales</taxon>
        <taxon>Lachnospiraceae</taxon>
        <taxon>Oribacterium</taxon>
    </lineage>
</organism>
<proteinExistence type="predicted"/>
<dbReference type="HOGENOM" id="CLU_2356995_0_0_9"/>
<dbReference type="AlphaFoldDB" id="G9WTB1"/>
<comment type="caution">
    <text evidence="1">The sequence shown here is derived from an EMBL/GenBank/DDBJ whole genome shotgun (WGS) entry which is preliminary data.</text>
</comment>